<dbReference type="PROSITE" id="PS51671">
    <property type="entry name" value="ACT"/>
    <property type="match status" value="1"/>
</dbReference>
<dbReference type="GO" id="GO:0042594">
    <property type="term" value="P:response to starvation"/>
    <property type="evidence" value="ECO:0007669"/>
    <property type="project" value="TreeGrafter"/>
</dbReference>
<dbReference type="EC" id="3.1.7.2" evidence="4"/>
<dbReference type="CDD" id="cd00077">
    <property type="entry name" value="HDc"/>
    <property type="match status" value="1"/>
</dbReference>
<reference evidence="4" key="1">
    <citation type="submission" date="2016-10" db="EMBL/GenBank/DDBJ databases">
        <authorList>
            <person name="de Groot N.N."/>
        </authorList>
    </citation>
    <scope>NUCLEOTIDE SEQUENCE</scope>
</reference>
<proteinExistence type="inferred from homology"/>
<dbReference type="SMART" id="SM00954">
    <property type="entry name" value="RelA_SpoT"/>
    <property type="match status" value="1"/>
</dbReference>
<evidence type="ECO:0000259" key="3">
    <source>
        <dbReference type="PROSITE" id="PS51880"/>
    </source>
</evidence>
<dbReference type="GO" id="GO:0005886">
    <property type="term" value="C:plasma membrane"/>
    <property type="evidence" value="ECO:0007669"/>
    <property type="project" value="TreeGrafter"/>
</dbReference>
<dbReference type="PROSITE" id="PS51880">
    <property type="entry name" value="TGS"/>
    <property type="match status" value="1"/>
</dbReference>
<dbReference type="SUPFAM" id="SSF109604">
    <property type="entry name" value="HD-domain/PDEase-like"/>
    <property type="match status" value="1"/>
</dbReference>
<dbReference type="InterPro" id="IPR012675">
    <property type="entry name" value="Beta-grasp_dom_sf"/>
</dbReference>
<dbReference type="Pfam" id="PF13328">
    <property type="entry name" value="HD_4"/>
    <property type="match status" value="1"/>
</dbReference>
<dbReference type="GO" id="GO:0016301">
    <property type="term" value="F:kinase activity"/>
    <property type="evidence" value="ECO:0007669"/>
    <property type="project" value="UniProtKB-KW"/>
</dbReference>
<dbReference type="InterPro" id="IPR003607">
    <property type="entry name" value="HD/PDEase_dom"/>
</dbReference>
<evidence type="ECO:0000313" key="4">
    <source>
        <dbReference type="EMBL" id="SHO81467.1"/>
    </source>
</evidence>
<dbReference type="PANTHER" id="PTHR21262">
    <property type="entry name" value="GUANOSINE-3',5'-BIS DIPHOSPHATE 3'-PYROPHOSPHOHYDROLASE"/>
    <property type="match status" value="1"/>
</dbReference>
<dbReference type="NCBIfam" id="TIGR00691">
    <property type="entry name" value="spoT_relA"/>
    <property type="match status" value="1"/>
</dbReference>
<dbReference type="SUPFAM" id="SSF81271">
    <property type="entry name" value="TGS-like"/>
    <property type="match status" value="1"/>
</dbReference>
<comment type="similarity">
    <text evidence="1">Belongs to the RelA/SpoT family.</text>
</comment>
<dbReference type="SUPFAM" id="SSF81301">
    <property type="entry name" value="Nucleotidyltransferase"/>
    <property type="match status" value="1"/>
</dbReference>
<name>A0A1W1EKV0_9ZZZZ</name>
<dbReference type="Gene3D" id="3.30.460.10">
    <property type="entry name" value="Beta Polymerase, domain 2"/>
    <property type="match status" value="1"/>
</dbReference>
<dbReference type="CDD" id="cd02116">
    <property type="entry name" value="ACT"/>
    <property type="match status" value="1"/>
</dbReference>
<dbReference type="InterPro" id="IPR012676">
    <property type="entry name" value="TGS-like"/>
</dbReference>
<accession>A0A1W1EKV0</accession>
<dbReference type="SMART" id="SM00471">
    <property type="entry name" value="HDc"/>
    <property type="match status" value="1"/>
</dbReference>
<dbReference type="Pfam" id="PF02824">
    <property type="entry name" value="TGS"/>
    <property type="match status" value="1"/>
</dbReference>
<dbReference type="Pfam" id="PF04607">
    <property type="entry name" value="RelA_SpoT"/>
    <property type="match status" value="1"/>
</dbReference>
<dbReference type="AlphaFoldDB" id="A0A1W1EKV0"/>
<protein>
    <submittedName>
        <fullName evidence="4">GTP pyrophosphokinase, (P)ppGpp synthetase II / Guanosine-3',5'-bis(Diphosphate) 3'-pyrophosphohydrolase</fullName>
        <ecNumber evidence="4">2.7.6.5</ecNumber>
        <ecNumber evidence="4">3.1.7.2</ecNumber>
    </submittedName>
</protein>
<keyword evidence="4" id="KW-0418">Kinase</keyword>
<dbReference type="InterPro" id="IPR004811">
    <property type="entry name" value="RelA/Spo_fam"/>
</dbReference>
<gene>
    <name evidence="4" type="ORF">MNB_SV-15-1044</name>
</gene>
<dbReference type="InterPro" id="IPR043519">
    <property type="entry name" value="NT_sf"/>
</dbReference>
<feature type="domain" description="TGS" evidence="3">
    <location>
        <begin position="394"/>
        <end position="457"/>
    </location>
</feature>
<keyword evidence="4" id="KW-0808">Transferase</keyword>
<dbReference type="InterPro" id="IPR004095">
    <property type="entry name" value="TGS"/>
</dbReference>
<dbReference type="SUPFAM" id="SSF55021">
    <property type="entry name" value="ACT-like"/>
    <property type="match status" value="1"/>
</dbReference>
<dbReference type="FunFam" id="3.10.20.30:FF:000002">
    <property type="entry name" value="GTP pyrophosphokinase (RelA/SpoT)"/>
    <property type="match status" value="1"/>
</dbReference>
<dbReference type="Gene3D" id="1.10.3210.10">
    <property type="entry name" value="Hypothetical protein af1432"/>
    <property type="match status" value="1"/>
</dbReference>
<dbReference type="InterPro" id="IPR002912">
    <property type="entry name" value="ACT_dom"/>
</dbReference>
<dbReference type="CDD" id="cd05399">
    <property type="entry name" value="NT_Rel-Spo_like"/>
    <property type="match status" value="1"/>
</dbReference>
<dbReference type="Gene3D" id="3.10.20.30">
    <property type="match status" value="1"/>
</dbReference>
<dbReference type="EC" id="2.7.6.5" evidence="4"/>
<evidence type="ECO:0000259" key="2">
    <source>
        <dbReference type="PROSITE" id="PS51671"/>
    </source>
</evidence>
<dbReference type="GO" id="GO:0015969">
    <property type="term" value="P:guanosine tetraphosphate metabolic process"/>
    <property type="evidence" value="ECO:0007669"/>
    <property type="project" value="InterPro"/>
</dbReference>
<feature type="domain" description="ACT" evidence="2">
    <location>
        <begin position="639"/>
        <end position="716"/>
    </location>
</feature>
<keyword evidence="4" id="KW-0378">Hydrolase</keyword>
<dbReference type="EMBL" id="FRYL01000041">
    <property type="protein sequence ID" value="SHO81467.1"/>
    <property type="molecule type" value="Genomic_DNA"/>
</dbReference>
<dbReference type="InterPro" id="IPR045865">
    <property type="entry name" value="ACT-like_dom_sf"/>
</dbReference>
<sequence length="717" mass="82082">MDKFLEDIKVSNSIDSALELLYRGIKSTPMIEEAITLSINSHEGQVRKSGEPYIVHPILVASITAYMNGDEDMVVASILHDVVEDTHITIEEVSLKFGKKVAHLVSGLTKIDELKEEEVINSSSNDKLIKSALTFRKMVIASIHDPRVLLIKLCDRLHNLLTLDALPHKKQIRISEESLVVYAPIAHRLGISKIKNLIEDLSFSYIYPKEYEIIDNYVKSNKQDLHLKLNDFMDSVKDNMHKNGFEQSDFALNGRVKHYYSIYLKMQRKGVSIEEVLDLLAVRIIVKEAVKCYEVLGLLHLNFTPLISRFKDYIALPKENGYKTIHTTLFNKNSIIEAQIRTYEMDALAEFGIAAHWKYKGGDDNDINLKWLESLSYQNNSPEEFYELAKSDLFSEEITVLSPKGDAYTLPRGSTALDFAYSIHSDIGNNASGVMINSVKSSLLTILKNGDIVNIIMDGEPRLRCSWEDTVKSSKAKHGIRTRCRNRLKETNITTTYNMLSTIFDSSYIYTVNIIKELGLNDILYRVPNELTLYQDIISKFGKYIGKSVVRPWEFMKRGYKIPTKIKKEHFIFYTNKDIKSINFDYCCHPKFGDEIVAFNYPDGVTIHHKLCKKAFTLINDNHNMIFVQWNSTKVSKYKLIISLKNRKGELAYLLNKLSQYNINVTSIDLGISSSDSADYCTIEIESKESNRGKLTQKLEKHFKLIELSSLDDAYNR</sequence>
<dbReference type="PANTHER" id="PTHR21262:SF36">
    <property type="entry name" value="BIFUNCTIONAL (P)PPGPP SYNTHASE_HYDROLASE SPOT"/>
    <property type="match status" value="1"/>
</dbReference>
<organism evidence="4">
    <name type="scientific">hydrothermal vent metagenome</name>
    <dbReference type="NCBI Taxonomy" id="652676"/>
    <lineage>
        <taxon>unclassified sequences</taxon>
        <taxon>metagenomes</taxon>
        <taxon>ecological metagenomes</taxon>
    </lineage>
</organism>
<evidence type="ECO:0000256" key="1">
    <source>
        <dbReference type="ARBA" id="ARBA00007476"/>
    </source>
</evidence>
<dbReference type="FunFam" id="1.10.3210.10:FF:000001">
    <property type="entry name" value="GTP pyrophosphokinase RelA"/>
    <property type="match status" value="1"/>
</dbReference>
<dbReference type="GO" id="GO:0008728">
    <property type="term" value="F:GTP diphosphokinase activity"/>
    <property type="evidence" value="ECO:0007669"/>
    <property type="project" value="UniProtKB-EC"/>
</dbReference>
<dbReference type="GO" id="GO:0008893">
    <property type="term" value="F:guanosine-3',5'-bis(diphosphate) 3'-diphosphatase activity"/>
    <property type="evidence" value="ECO:0007669"/>
    <property type="project" value="UniProtKB-EC"/>
</dbReference>
<dbReference type="InterPro" id="IPR007685">
    <property type="entry name" value="RelA_SpoT"/>
</dbReference>